<evidence type="ECO:0000313" key="9">
    <source>
        <dbReference type="Proteomes" id="UP000192247"/>
    </source>
</evidence>
<keyword evidence="9" id="KW-1185">Reference proteome</keyword>
<keyword evidence="2" id="KW-0732">Signal</keyword>
<feature type="non-terminal residue" evidence="8">
    <location>
        <position position="1"/>
    </location>
</feature>
<comment type="caution">
    <text evidence="5">Lacks conserved residue(s) required for the propagation of feature annotation.</text>
</comment>
<dbReference type="SMART" id="SM00180">
    <property type="entry name" value="EGF_Lam"/>
    <property type="match status" value="3"/>
</dbReference>
<dbReference type="PROSITE" id="PS51041">
    <property type="entry name" value="EMI"/>
    <property type="match status" value="1"/>
</dbReference>
<dbReference type="PROSITE" id="PS00022">
    <property type="entry name" value="EGF_1"/>
    <property type="match status" value="3"/>
</dbReference>
<protein>
    <submittedName>
        <fullName evidence="8">Multiple epidermal growth factor domains protein 10-like</fullName>
    </submittedName>
</protein>
<keyword evidence="3" id="KW-0677">Repeat</keyword>
<dbReference type="CDD" id="cd00055">
    <property type="entry name" value="EGF_Lam"/>
    <property type="match status" value="2"/>
</dbReference>
<evidence type="ECO:0000259" key="6">
    <source>
        <dbReference type="PROSITE" id="PS50026"/>
    </source>
</evidence>
<dbReference type="InterPro" id="IPR000742">
    <property type="entry name" value="EGF"/>
</dbReference>
<keyword evidence="1 5" id="KW-0245">EGF-like domain</keyword>
<feature type="domain" description="EMI" evidence="7">
    <location>
        <begin position="97"/>
        <end position="174"/>
    </location>
</feature>
<dbReference type="PROSITE" id="PS50026">
    <property type="entry name" value="EGF_3"/>
    <property type="match status" value="3"/>
</dbReference>
<organism evidence="8 9">
    <name type="scientific">Tropilaelaps mercedesae</name>
    <dbReference type="NCBI Taxonomy" id="418985"/>
    <lineage>
        <taxon>Eukaryota</taxon>
        <taxon>Metazoa</taxon>
        <taxon>Ecdysozoa</taxon>
        <taxon>Arthropoda</taxon>
        <taxon>Chelicerata</taxon>
        <taxon>Arachnida</taxon>
        <taxon>Acari</taxon>
        <taxon>Parasitiformes</taxon>
        <taxon>Mesostigmata</taxon>
        <taxon>Gamasina</taxon>
        <taxon>Dermanyssoidea</taxon>
        <taxon>Laelapidae</taxon>
        <taxon>Tropilaelaps</taxon>
    </lineage>
</organism>
<dbReference type="Pfam" id="PF07546">
    <property type="entry name" value="EMI"/>
    <property type="match status" value="1"/>
</dbReference>
<proteinExistence type="predicted"/>
<dbReference type="SMART" id="SM00181">
    <property type="entry name" value="EGF"/>
    <property type="match status" value="3"/>
</dbReference>
<comment type="caution">
    <text evidence="8">The sequence shown here is derived from an EMBL/GenBank/DDBJ whole genome shotgun (WGS) entry which is preliminary data.</text>
</comment>
<dbReference type="Proteomes" id="UP000192247">
    <property type="component" value="Unassembled WGS sequence"/>
</dbReference>
<evidence type="ECO:0000256" key="1">
    <source>
        <dbReference type="ARBA" id="ARBA00022536"/>
    </source>
</evidence>
<evidence type="ECO:0000259" key="7">
    <source>
        <dbReference type="PROSITE" id="PS51041"/>
    </source>
</evidence>
<dbReference type="OrthoDB" id="18487at2759"/>
<evidence type="ECO:0000256" key="3">
    <source>
        <dbReference type="ARBA" id="ARBA00022737"/>
    </source>
</evidence>
<feature type="disulfide bond" evidence="5">
    <location>
        <begin position="401"/>
        <end position="410"/>
    </location>
</feature>
<feature type="disulfide bond" evidence="5">
    <location>
        <begin position="358"/>
        <end position="367"/>
    </location>
</feature>
<feature type="domain" description="EGF-like" evidence="6">
    <location>
        <begin position="333"/>
        <end position="368"/>
    </location>
</feature>
<dbReference type="PANTHER" id="PTHR24035">
    <property type="entry name" value="MULTIPLE EPIDERMAL GROWTH FACTOR-LIKE DOMAINS PROTEIN"/>
    <property type="match status" value="1"/>
</dbReference>
<dbReference type="STRING" id="418985.A0A1V9XZL6"/>
<dbReference type="FunFam" id="2.170.300.10:FF:000002">
    <property type="entry name" value="Multiple epidermal growth factor-like domains 10"/>
    <property type="match status" value="1"/>
</dbReference>
<evidence type="ECO:0000256" key="5">
    <source>
        <dbReference type="PROSITE-ProRule" id="PRU00076"/>
    </source>
</evidence>
<evidence type="ECO:0000256" key="2">
    <source>
        <dbReference type="ARBA" id="ARBA00022729"/>
    </source>
</evidence>
<dbReference type="InParanoid" id="A0A1V9XZL6"/>
<dbReference type="EMBL" id="MNPL01001687">
    <property type="protein sequence ID" value="OQR78909.1"/>
    <property type="molecule type" value="Genomic_DNA"/>
</dbReference>
<feature type="domain" description="EGF-like" evidence="6">
    <location>
        <begin position="376"/>
        <end position="411"/>
    </location>
</feature>
<dbReference type="PROSITE" id="PS01186">
    <property type="entry name" value="EGF_2"/>
    <property type="match status" value="1"/>
</dbReference>
<accession>A0A1V9XZL6</accession>
<dbReference type="PANTHER" id="PTHR24035:SF109">
    <property type="entry name" value="PROTEIN DRAPER"/>
    <property type="match status" value="1"/>
</dbReference>
<keyword evidence="4 5" id="KW-1015">Disulfide bond</keyword>
<dbReference type="InterPro" id="IPR011489">
    <property type="entry name" value="EMI_domain"/>
</dbReference>
<sequence length="437" mass="47806">VLPTTSAALIKGGGERLSSAGGPAWLLWCYKYYYYDNSHSDTDKTSMKASSLRSFGAWFIQLMSITTNIINTAVPALLVVIHFDGELPTSWALESKAPNVCIKHERYLANETIAFRKPYQVRTYTWCFAVPPRCSKYRTDYTTAYKQVQRERIRNVPTCCKGYVESSDGERCIRFDNQSVDLLLDLLGLHLDSYLYFMSVNVRMEKRYAATHVFMARAQDLKPAIVYLAMEVPPAISHVLRACGVSNASVSVRAETVRGATRLQEHAPASLVGRVTTAIKSVTTVHTGTHGDGCSSQCQCQNGGSCNPISGNCFCLEGWTGAVCAVPCPSGFYGPDCKLRCPCYNDALCDHITGRCHCPPGYTGSRCQDECSPGSFGLNCSKTCDCLNGASCDVTNGHCVCAPGFVGPRCETRKCSDGLYGKNCDLLCQCHAKNTKL</sequence>
<dbReference type="PRINTS" id="PR00011">
    <property type="entry name" value="EGFLAMININ"/>
</dbReference>
<reference evidence="8 9" key="1">
    <citation type="journal article" date="2017" name="Gigascience">
        <title>Draft genome of the honey bee ectoparasitic mite, Tropilaelaps mercedesae, is shaped by the parasitic life history.</title>
        <authorList>
            <person name="Dong X."/>
            <person name="Armstrong S.D."/>
            <person name="Xia D."/>
            <person name="Makepeace B.L."/>
            <person name="Darby A.C."/>
            <person name="Kadowaki T."/>
        </authorList>
    </citation>
    <scope>NUCLEOTIDE SEQUENCE [LARGE SCALE GENOMIC DNA]</scope>
    <source>
        <strain evidence="8">Wuxi-XJTLU</strain>
    </source>
</reference>
<evidence type="ECO:0000313" key="8">
    <source>
        <dbReference type="EMBL" id="OQR78909.1"/>
    </source>
</evidence>
<dbReference type="InterPro" id="IPR052108">
    <property type="entry name" value="MEGF/SIB"/>
</dbReference>
<dbReference type="InterPro" id="IPR002049">
    <property type="entry name" value="LE_dom"/>
</dbReference>
<feature type="disulfide bond" evidence="5">
    <location>
        <begin position="315"/>
        <end position="324"/>
    </location>
</feature>
<gene>
    <name evidence="8" type="ORF">BIW11_06096</name>
</gene>
<feature type="domain" description="EGF-like" evidence="6">
    <location>
        <begin position="290"/>
        <end position="325"/>
    </location>
</feature>
<dbReference type="Gene3D" id="2.170.300.10">
    <property type="entry name" value="Tie2 ligand-binding domain superfamily"/>
    <property type="match status" value="1"/>
</dbReference>
<name>A0A1V9XZL6_9ACAR</name>
<dbReference type="Pfam" id="PF00053">
    <property type="entry name" value="EGF_laminin"/>
    <property type="match status" value="1"/>
</dbReference>
<dbReference type="AlphaFoldDB" id="A0A1V9XZL6"/>
<evidence type="ECO:0000256" key="4">
    <source>
        <dbReference type="ARBA" id="ARBA00023157"/>
    </source>
</evidence>